<accession>A0A2K9PNI8</accession>
<organism evidence="1 2">
    <name type="scientific">Flavivirga eckloniae</name>
    <dbReference type="NCBI Taxonomy" id="1803846"/>
    <lineage>
        <taxon>Bacteria</taxon>
        <taxon>Pseudomonadati</taxon>
        <taxon>Bacteroidota</taxon>
        <taxon>Flavobacteriia</taxon>
        <taxon>Flavobacteriales</taxon>
        <taxon>Flavobacteriaceae</taxon>
        <taxon>Flavivirga</taxon>
    </lineage>
</organism>
<gene>
    <name evidence="1" type="ORF">C1H87_07675</name>
</gene>
<proteinExistence type="predicted"/>
<dbReference type="EMBL" id="CP025791">
    <property type="protein sequence ID" value="AUP78596.1"/>
    <property type="molecule type" value="Genomic_DNA"/>
</dbReference>
<dbReference type="RefSeq" id="WP_102755251.1">
    <property type="nucleotide sequence ID" value="NZ_CP025791.1"/>
</dbReference>
<evidence type="ECO:0000313" key="2">
    <source>
        <dbReference type="Proteomes" id="UP000235826"/>
    </source>
</evidence>
<dbReference type="AlphaFoldDB" id="A0A2K9PNI8"/>
<reference evidence="1 2" key="1">
    <citation type="submission" date="2018-01" db="EMBL/GenBank/DDBJ databases">
        <title>Complete genome sequence of Flavivirga eckloniae ECD14 isolated from seaweed Ecklonia cava.</title>
        <authorList>
            <person name="Lee J.H."/>
            <person name="Baik K.S."/>
            <person name="Seong C.N."/>
        </authorList>
    </citation>
    <scope>NUCLEOTIDE SEQUENCE [LARGE SCALE GENOMIC DNA]</scope>
    <source>
        <strain evidence="1 2">ECD14</strain>
    </source>
</reference>
<name>A0A2K9PNI8_9FLAO</name>
<evidence type="ECO:0000313" key="1">
    <source>
        <dbReference type="EMBL" id="AUP78596.1"/>
    </source>
</evidence>
<dbReference type="OrthoDB" id="1351933at2"/>
<keyword evidence="2" id="KW-1185">Reference proteome</keyword>
<sequence length="159" mass="17761">MSLPQQIGGIEINSISFEQLKLDVDTLNAISEPTASVIEKSNNEFNVNIFTHLPATLKVIQSMNSAFKVNENIWVRYDGLLNISTPITSHPPGIPCRSFEVVYEAQEPNPSVFILYKISFDYSITTPESGVEAEAIFVRNNDLDPRTSRGTVTTIRQEK</sequence>
<dbReference type="KEGG" id="fek:C1H87_07675"/>
<protein>
    <submittedName>
        <fullName evidence="1">Uncharacterized protein</fullName>
    </submittedName>
</protein>
<dbReference type="Proteomes" id="UP000235826">
    <property type="component" value="Chromosome"/>
</dbReference>